<accession>K0EYZ9</accession>
<dbReference type="AlphaFoldDB" id="K0EYZ9"/>
<dbReference type="HOGENOM" id="CLU_2539164_0_0_11"/>
<keyword evidence="2" id="KW-1185">Reference proteome</keyword>
<name>K0EYZ9_NOCB7</name>
<dbReference type="KEGG" id="nbr:O3I_023785"/>
<protein>
    <submittedName>
        <fullName evidence="1">Uncharacterized protein</fullName>
    </submittedName>
</protein>
<proteinExistence type="predicted"/>
<sequence>MGGMIAAWEDAILNIERATAKLHSGDFQGDTADAHGTVMSRLDRELVTFKGTVAQLKASIGLAGGTGGEFQTTDQTSRGLFAV</sequence>
<dbReference type="Proteomes" id="UP000006304">
    <property type="component" value="Chromosome"/>
</dbReference>
<evidence type="ECO:0000313" key="2">
    <source>
        <dbReference type="Proteomes" id="UP000006304"/>
    </source>
</evidence>
<organism evidence="1 2">
    <name type="scientific">Nocardia brasiliensis (strain ATCC 700358 / HUJEG-1)</name>
    <dbReference type="NCBI Taxonomy" id="1133849"/>
    <lineage>
        <taxon>Bacteria</taxon>
        <taxon>Bacillati</taxon>
        <taxon>Actinomycetota</taxon>
        <taxon>Actinomycetes</taxon>
        <taxon>Mycobacteriales</taxon>
        <taxon>Nocardiaceae</taxon>
        <taxon>Nocardia</taxon>
    </lineage>
</organism>
<dbReference type="STRING" id="1133849.O3I_023785"/>
<gene>
    <name evidence="1" type="ORF">O3I_023785</name>
</gene>
<reference evidence="1 2" key="1">
    <citation type="journal article" date="2012" name="J. Bacteriol.">
        <title>Complete genome sequence of Nocardia brasiliensis HUJEG-1.</title>
        <authorList>
            <person name="Vera-Cabrera L."/>
            <person name="Ortiz-Lopez R."/>
            <person name="Elizondo-Gonzalez R."/>
            <person name="Perez-Maya A.A."/>
            <person name="Ocampo-Candiani J."/>
        </authorList>
    </citation>
    <scope>NUCLEOTIDE SEQUENCE [LARGE SCALE GENOMIC DNA]</scope>
    <source>
        <strain evidence="2">ATCC 700358</strain>
    </source>
</reference>
<evidence type="ECO:0000313" key="1">
    <source>
        <dbReference type="EMBL" id="AFU02712.1"/>
    </source>
</evidence>
<dbReference type="EMBL" id="CP003876">
    <property type="protein sequence ID" value="AFU02712.1"/>
    <property type="molecule type" value="Genomic_DNA"/>
</dbReference>